<protein>
    <submittedName>
        <fullName evidence="2">Uncharacterized protein</fullName>
    </submittedName>
</protein>
<reference evidence="2" key="1">
    <citation type="submission" date="2021-01" db="EMBL/GenBank/DDBJ databases">
        <authorList>
            <person name="Corre E."/>
            <person name="Pelletier E."/>
            <person name="Niang G."/>
            <person name="Scheremetjew M."/>
            <person name="Finn R."/>
            <person name="Kale V."/>
            <person name="Holt S."/>
            <person name="Cochrane G."/>
            <person name="Meng A."/>
            <person name="Brown T."/>
            <person name="Cohen L."/>
        </authorList>
    </citation>
    <scope>NUCLEOTIDE SEQUENCE</scope>
    <source>
        <strain evidence="2">379</strain>
    </source>
</reference>
<dbReference type="EMBL" id="HBIR01056922">
    <property type="protein sequence ID" value="CAE0594270.1"/>
    <property type="molecule type" value="Transcribed_RNA"/>
</dbReference>
<organism evidence="2">
    <name type="scientific">Emiliania huxleyi</name>
    <name type="common">Coccolithophore</name>
    <name type="synonym">Pontosphaera huxleyi</name>
    <dbReference type="NCBI Taxonomy" id="2903"/>
    <lineage>
        <taxon>Eukaryota</taxon>
        <taxon>Haptista</taxon>
        <taxon>Haptophyta</taxon>
        <taxon>Prymnesiophyceae</taxon>
        <taxon>Isochrysidales</taxon>
        <taxon>Noelaerhabdaceae</taxon>
        <taxon>Emiliania</taxon>
    </lineage>
</organism>
<evidence type="ECO:0000313" key="2">
    <source>
        <dbReference type="EMBL" id="CAE0594270.1"/>
    </source>
</evidence>
<name>A0A7S3X4G4_EMIHU</name>
<gene>
    <name evidence="2" type="ORF">EHUX00137_LOCUS44318</name>
</gene>
<proteinExistence type="predicted"/>
<dbReference type="AlphaFoldDB" id="A0A7S3X4G4"/>
<sequence>MRQQRATLRDGARAAWVRMRAARAKIGAAVEQRLRMPMQQEVATHQALTPQHGRRRALAAALHNAQAQDAPLAPASRSFAQRSERAAPHQADPWRAQRAVGRRQAE</sequence>
<evidence type="ECO:0000256" key="1">
    <source>
        <dbReference type="SAM" id="MobiDB-lite"/>
    </source>
</evidence>
<feature type="region of interest" description="Disordered" evidence="1">
    <location>
        <begin position="62"/>
        <end position="106"/>
    </location>
</feature>
<accession>A0A7S3X4G4</accession>